<dbReference type="PANTHER" id="PTHR11061">
    <property type="entry name" value="RNA M5U METHYLTRANSFERASE"/>
    <property type="match status" value="1"/>
</dbReference>
<evidence type="ECO:0000313" key="8">
    <source>
        <dbReference type="Proteomes" id="UP001057868"/>
    </source>
</evidence>
<dbReference type="GO" id="GO:0070041">
    <property type="term" value="F:rRNA (uridine-C5-)-methyltransferase activity"/>
    <property type="evidence" value="ECO:0007669"/>
    <property type="project" value="UniProtKB-ARBA"/>
</dbReference>
<dbReference type="InterPro" id="IPR012340">
    <property type="entry name" value="NA-bd_OB-fold"/>
</dbReference>
<name>A0A9W6DBV5_9CLOT</name>
<dbReference type="Gene3D" id="2.40.50.1070">
    <property type="match status" value="1"/>
</dbReference>
<dbReference type="PANTHER" id="PTHR11061:SF30">
    <property type="entry name" value="TRNA (URACIL(54)-C(5))-METHYLTRANSFERASE"/>
    <property type="match status" value="1"/>
</dbReference>
<organism evidence="7 8">
    <name type="scientific">Clostridium folliculivorans</name>
    <dbReference type="NCBI Taxonomy" id="2886038"/>
    <lineage>
        <taxon>Bacteria</taxon>
        <taxon>Bacillati</taxon>
        <taxon>Bacillota</taxon>
        <taxon>Clostridia</taxon>
        <taxon>Eubacteriales</taxon>
        <taxon>Clostridiaceae</taxon>
        <taxon>Clostridium</taxon>
    </lineage>
</organism>
<dbReference type="NCBIfam" id="TIGR00479">
    <property type="entry name" value="rumA"/>
    <property type="match status" value="1"/>
</dbReference>
<reference evidence="7" key="1">
    <citation type="journal article" date="2023" name="Int. J. Syst. Evol. Microbiol.">
        <title>&lt;i&gt;Clostridium folliculivorans&lt;/i&gt; sp. nov., isolated from soil samples of an organic paddy in Japan.</title>
        <authorList>
            <person name="Tazawa J."/>
            <person name="Kobayashi H."/>
            <person name="Tanizawa Y."/>
            <person name="Uchino A."/>
            <person name="Tanaka F."/>
            <person name="Urashima Y."/>
            <person name="Miura S."/>
            <person name="Sakamoto M."/>
            <person name="Ohkuma M."/>
            <person name="Tohno M."/>
        </authorList>
    </citation>
    <scope>NUCLEOTIDE SEQUENCE</scope>
    <source>
        <strain evidence="7">D1-1</strain>
    </source>
</reference>
<evidence type="ECO:0000256" key="5">
    <source>
        <dbReference type="PROSITE-ProRule" id="PRU10015"/>
    </source>
</evidence>
<feature type="active site" evidence="5">
    <location>
        <position position="412"/>
    </location>
</feature>
<feature type="domain" description="TRAM" evidence="6">
    <location>
        <begin position="1"/>
        <end position="60"/>
    </location>
</feature>
<dbReference type="AlphaFoldDB" id="A0A9W6DBV5"/>
<evidence type="ECO:0000259" key="6">
    <source>
        <dbReference type="PROSITE" id="PS50926"/>
    </source>
</evidence>
<dbReference type="InterPro" id="IPR030390">
    <property type="entry name" value="MeTrfase_TrmA_AS"/>
</dbReference>
<dbReference type="PROSITE" id="PS01231">
    <property type="entry name" value="TRMA_2"/>
    <property type="match status" value="1"/>
</dbReference>
<dbReference type="InterPro" id="IPR002792">
    <property type="entry name" value="TRAM_dom"/>
</dbReference>
<feature type="binding site" evidence="4">
    <location>
        <position position="385"/>
    </location>
    <ligand>
        <name>S-adenosyl-L-methionine</name>
        <dbReference type="ChEBI" id="CHEBI:59789"/>
    </ligand>
</feature>
<dbReference type="FunFam" id="3.40.50.150:FF:000009">
    <property type="entry name" value="23S rRNA (Uracil(1939)-C(5))-methyltransferase RlmD"/>
    <property type="match status" value="1"/>
</dbReference>
<keyword evidence="8" id="KW-1185">Reference proteome</keyword>
<comment type="caution">
    <text evidence="7">The sequence shown here is derived from an EMBL/GenBank/DDBJ whole genome shotgun (WGS) entry which is preliminary data.</text>
</comment>
<proteinExistence type="inferred from homology"/>
<evidence type="ECO:0000256" key="3">
    <source>
        <dbReference type="ARBA" id="ARBA00022691"/>
    </source>
</evidence>
<evidence type="ECO:0000313" key="7">
    <source>
        <dbReference type="EMBL" id="GKU26835.1"/>
    </source>
</evidence>
<evidence type="ECO:0000256" key="2">
    <source>
        <dbReference type="ARBA" id="ARBA00022679"/>
    </source>
</evidence>
<gene>
    <name evidence="7" type="ORF">CFOLD11_36620</name>
</gene>
<dbReference type="CDD" id="cd02440">
    <property type="entry name" value="AdoMet_MTases"/>
    <property type="match status" value="1"/>
</dbReference>
<dbReference type="InterPro" id="IPR010280">
    <property type="entry name" value="U5_MeTrfase_fam"/>
</dbReference>
<dbReference type="PROSITE" id="PS01230">
    <property type="entry name" value="TRMA_1"/>
    <property type="match status" value="1"/>
</dbReference>
<sequence length="455" mass="51460">MIEKNKEYIVDIVAQGYEGEGIGKIEGNFTMFVEGALKGEKVKVRAIKVKKNYAYGKVIETLESSKERVEPVCPIYKRCGGCRLQHTSYKEQLNFKTERVKDCMTKIGKLDESIVLDTVGMEHPYRYRNKVQLPIGLQSGKLAIGFFAPRSHEIIDMESCHIQDEVADKVVRITRKWIEDYKVRPYFVDGNYDEGGVLRHIMIRRGFKTNEVMVVIVTNGKALPHKEEFINLIKDNITGIKSIIQNINSKATNVILGQESVTLWGEDTISDYIGQFKFNISPLSFFQVNPIQTEVLYSKALEFADLKGEETVFDAYCGTGTITLFLSQKAKKVYGVEIIKEAIDNAWINAEENSVNNVEFYTGESEKVIPDLIEKGIKADVVVVDPPRKGCDRKLLEAITSIDAKRIVYVSCDPSTLARDLAIIEELGYKTVEVQPVDMFPQTSHVECVARIEKK</sequence>
<dbReference type="FunFam" id="2.40.50.1070:FF:000003">
    <property type="entry name" value="23S rRNA (Uracil-5-)-methyltransferase RumA"/>
    <property type="match status" value="1"/>
</dbReference>
<feature type="binding site" evidence="4">
    <location>
        <position position="287"/>
    </location>
    <ligand>
        <name>S-adenosyl-L-methionine</name>
        <dbReference type="ChEBI" id="CHEBI:59789"/>
    </ligand>
</feature>
<dbReference type="Gene3D" id="3.40.50.150">
    <property type="entry name" value="Vaccinia Virus protein VP39"/>
    <property type="match status" value="1"/>
</dbReference>
<feature type="binding site" evidence="4">
    <location>
        <position position="316"/>
    </location>
    <ligand>
        <name>S-adenosyl-L-methionine</name>
        <dbReference type="ChEBI" id="CHEBI:59789"/>
    </ligand>
</feature>
<evidence type="ECO:0000256" key="4">
    <source>
        <dbReference type="PROSITE-ProRule" id="PRU01024"/>
    </source>
</evidence>
<dbReference type="Proteomes" id="UP001057868">
    <property type="component" value="Unassembled WGS sequence"/>
</dbReference>
<dbReference type="GO" id="GO:0070475">
    <property type="term" value="P:rRNA base methylation"/>
    <property type="evidence" value="ECO:0007669"/>
    <property type="project" value="TreeGrafter"/>
</dbReference>
<dbReference type="EMBL" id="BQXY01000007">
    <property type="protein sequence ID" value="GKU26835.1"/>
    <property type="molecule type" value="Genomic_DNA"/>
</dbReference>
<dbReference type="Pfam" id="PF01938">
    <property type="entry name" value="TRAM"/>
    <property type="match status" value="1"/>
</dbReference>
<feature type="binding site" evidence="4">
    <location>
        <position position="337"/>
    </location>
    <ligand>
        <name>S-adenosyl-L-methionine</name>
        <dbReference type="ChEBI" id="CHEBI:59789"/>
    </ligand>
</feature>
<keyword evidence="2 4" id="KW-0808">Transferase</keyword>
<dbReference type="PROSITE" id="PS50926">
    <property type="entry name" value="TRAM"/>
    <property type="match status" value="1"/>
</dbReference>
<keyword evidence="1 4" id="KW-0489">Methyltransferase</keyword>
<keyword evidence="3 4" id="KW-0949">S-adenosyl-L-methionine</keyword>
<dbReference type="InterPro" id="IPR030391">
    <property type="entry name" value="MeTrfase_TrmA_CS"/>
</dbReference>
<dbReference type="PROSITE" id="PS51687">
    <property type="entry name" value="SAM_MT_RNA_M5U"/>
    <property type="match status" value="1"/>
</dbReference>
<dbReference type="Pfam" id="PF05958">
    <property type="entry name" value="tRNA_U5-meth_tr"/>
    <property type="match status" value="1"/>
</dbReference>
<dbReference type="RefSeq" id="WP_261853721.1">
    <property type="nucleotide sequence ID" value="NZ_BQXY01000007.1"/>
</dbReference>
<protein>
    <submittedName>
        <fullName evidence="7">23S rRNA (Uracil-5-)-methyltransferase RumA</fullName>
    </submittedName>
</protein>
<feature type="active site" description="Nucleophile" evidence="4">
    <location>
        <position position="412"/>
    </location>
</feature>
<evidence type="ECO:0000256" key="1">
    <source>
        <dbReference type="ARBA" id="ARBA00022603"/>
    </source>
</evidence>
<comment type="similarity">
    <text evidence="4">Belongs to the class I-like SAM-binding methyltransferase superfamily. RNA M5U methyltransferase family.</text>
</comment>
<dbReference type="Gene3D" id="2.40.50.140">
    <property type="entry name" value="Nucleic acid-binding proteins"/>
    <property type="match status" value="1"/>
</dbReference>
<dbReference type="SUPFAM" id="SSF50249">
    <property type="entry name" value="Nucleic acid-binding proteins"/>
    <property type="match status" value="1"/>
</dbReference>
<dbReference type="SUPFAM" id="SSF53335">
    <property type="entry name" value="S-adenosyl-L-methionine-dependent methyltransferases"/>
    <property type="match status" value="1"/>
</dbReference>
<accession>A0A9W6DBV5</accession>
<dbReference type="InterPro" id="IPR029063">
    <property type="entry name" value="SAM-dependent_MTases_sf"/>
</dbReference>
<dbReference type="FunFam" id="2.40.50.140:FF:000097">
    <property type="entry name" value="23S rRNA (uracil(1939)-C(5))-methyltransferase RlmD"/>
    <property type="match status" value="1"/>
</dbReference>